<reference evidence="1 2" key="1">
    <citation type="submission" date="2011-06" db="EMBL/GenBank/DDBJ databases">
        <title>Genomic sequence of Methylobacter tundripaludum SV96.</title>
        <authorList>
            <consortium name="US DOE Joint Genome Institute"/>
            <person name="Lucas S."/>
            <person name="Han J."/>
            <person name="Lapidus A."/>
            <person name="Cheng J.-F."/>
            <person name="Goodwin L."/>
            <person name="Pitluck S."/>
            <person name="Held B."/>
            <person name="Detter J.C."/>
            <person name="Han C."/>
            <person name="Tapia R."/>
            <person name="Land M."/>
            <person name="Hauser L."/>
            <person name="Kyrpides N."/>
            <person name="Ivanova N."/>
            <person name="Ovchinnikova G."/>
            <person name="Pagani I."/>
            <person name="Klotz M.G."/>
            <person name="Dispirito A.A."/>
            <person name="Murrell J.C."/>
            <person name="Dunfield P."/>
            <person name="Kalyuzhnaya M.G."/>
            <person name="Svenning M."/>
            <person name="Trotsenko Y.A."/>
            <person name="Stein L.Y."/>
            <person name="Woyke T."/>
        </authorList>
    </citation>
    <scope>NUCLEOTIDE SEQUENCE [LARGE SCALE GENOMIC DNA]</scope>
    <source>
        <strain evidence="2">ATCC BAA-1195 / DSM 17260 / SV96</strain>
    </source>
</reference>
<dbReference type="HOGENOM" id="CLU_061528_0_0_6"/>
<dbReference type="STRING" id="697282.Mettu_2750"/>
<evidence type="ECO:0000313" key="1">
    <source>
        <dbReference type="EMBL" id="EGW19642.1"/>
    </source>
</evidence>
<organism evidence="1 2">
    <name type="scientific">Methylobacter tundripaludum (strain ATCC BAA-1195 / DSM 17260 / SV96)</name>
    <dbReference type="NCBI Taxonomy" id="697282"/>
    <lineage>
        <taxon>Bacteria</taxon>
        <taxon>Pseudomonadati</taxon>
        <taxon>Pseudomonadota</taxon>
        <taxon>Gammaproteobacteria</taxon>
        <taxon>Methylococcales</taxon>
        <taxon>Methylococcaceae</taxon>
        <taxon>Methylobacter</taxon>
    </lineage>
</organism>
<evidence type="ECO:0000313" key="2">
    <source>
        <dbReference type="Proteomes" id="UP000004664"/>
    </source>
</evidence>
<dbReference type="OrthoDB" id="8550178at2"/>
<dbReference type="EMBL" id="JH109154">
    <property type="protein sequence ID" value="EGW19642.1"/>
    <property type="molecule type" value="Genomic_DNA"/>
</dbReference>
<keyword evidence="2" id="KW-1185">Reference proteome</keyword>
<proteinExistence type="predicted"/>
<evidence type="ECO:0008006" key="3">
    <source>
        <dbReference type="Google" id="ProtNLM"/>
    </source>
</evidence>
<dbReference type="AlphaFoldDB" id="G3J1N6"/>
<dbReference type="Proteomes" id="UP000004664">
    <property type="component" value="Unassembled WGS sequence"/>
</dbReference>
<gene>
    <name evidence="1" type="ORF">Mettu_2750</name>
</gene>
<accession>G3J1N6</accession>
<sequence>MTVGVVYITLCAQLNTTSQQTRIWRYFVAMDEIEYERRISDLNGWAESVRAELASLITDRPASVIYHYTDLAGLIGIISSGRVWATHTGKLNDASENRHGYEFVADHVRANLPEPSRPIFEKALSVLRSVDTYVACYSTQSDLLSQWRNYAVGRVGYSLGFETTRMATGDGSMPLLEAVIYRDDIARSVIDQLLGRIDAYFVRQSFGEVEVGYVSGMLQAQLNIIACILKHPKFEEESEYRQIYQPSSSALVLNTEFRQGRFGLTPFVRIGFLEKDRLPLKTITIGPCQDPETESNALKMFLSSNGYAHVEVLTSEIPLRM</sequence>
<dbReference type="Pfam" id="PF11185">
    <property type="entry name" value="DUF2971"/>
    <property type="match status" value="1"/>
</dbReference>
<dbReference type="eggNOG" id="ENOG50330U0">
    <property type="taxonomic scope" value="Bacteria"/>
</dbReference>
<name>G3J1N6_METTV</name>
<dbReference type="InterPro" id="IPR021352">
    <property type="entry name" value="DUF2971"/>
</dbReference>
<protein>
    <recommendedName>
        <fullName evidence="3">DUF2971 family protein</fullName>
    </recommendedName>
</protein>